<accession>A0A382SHM7</accession>
<gene>
    <name evidence="1" type="ORF">METZ01_LOCUS362314</name>
</gene>
<sequence>MSSVINCRARGWHLAELHDRLRRGAVAQYLRKG</sequence>
<evidence type="ECO:0000313" key="1">
    <source>
        <dbReference type="EMBL" id="SVD09460.1"/>
    </source>
</evidence>
<protein>
    <submittedName>
        <fullName evidence="1">Uncharacterized protein</fullName>
    </submittedName>
</protein>
<feature type="non-terminal residue" evidence="1">
    <location>
        <position position="33"/>
    </location>
</feature>
<dbReference type="AlphaFoldDB" id="A0A382SHM7"/>
<reference evidence="1" key="1">
    <citation type="submission" date="2018-05" db="EMBL/GenBank/DDBJ databases">
        <authorList>
            <person name="Lanie J.A."/>
            <person name="Ng W.-L."/>
            <person name="Kazmierczak K.M."/>
            <person name="Andrzejewski T.M."/>
            <person name="Davidsen T.M."/>
            <person name="Wayne K.J."/>
            <person name="Tettelin H."/>
            <person name="Glass J.I."/>
            <person name="Rusch D."/>
            <person name="Podicherti R."/>
            <person name="Tsui H.-C.T."/>
            <person name="Winkler M.E."/>
        </authorList>
    </citation>
    <scope>NUCLEOTIDE SEQUENCE</scope>
</reference>
<dbReference type="EMBL" id="UINC01129220">
    <property type="protein sequence ID" value="SVD09460.1"/>
    <property type="molecule type" value="Genomic_DNA"/>
</dbReference>
<organism evidence="1">
    <name type="scientific">marine metagenome</name>
    <dbReference type="NCBI Taxonomy" id="408172"/>
    <lineage>
        <taxon>unclassified sequences</taxon>
        <taxon>metagenomes</taxon>
        <taxon>ecological metagenomes</taxon>
    </lineage>
</organism>
<name>A0A382SHM7_9ZZZZ</name>
<proteinExistence type="predicted"/>